<evidence type="ECO:0000256" key="2">
    <source>
        <dbReference type="ARBA" id="ARBA00024200"/>
    </source>
</evidence>
<evidence type="ECO:0000256" key="3">
    <source>
        <dbReference type="ARBA" id="ARBA00024247"/>
    </source>
</evidence>
<dbReference type="PANTHER" id="PTHR33359:SF1">
    <property type="entry name" value="MOLYBDOPTERIN SYNTHASE SULFUR CARRIER SUBUNIT"/>
    <property type="match status" value="1"/>
</dbReference>
<dbReference type="Gene3D" id="3.10.20.30">
    <property type="match status" value="1"/>
</dbReference>
<dbReference type="Proteomes" id="UP001428290">
    <property type="component" value="Unassembled WGS sequence"/>
</dbReference>
<dbReference type="PANTHER" id="PTHR33359">
    <property type="entry name" value="MOLYBDOPTERIN SYNTHASE SULFUR CARRIER SUBUNIT"/>
    <property type="match status" value="1"/>
</dbReference>
<keyword evidence="1" id="KW-0547">Nucleotide-binding</keyword>
<organism evidence="4 5">
    <name type="scientific">Herpetosiphon gulosus</name>
    <dbReference type="NCBI Taxonomy" id="1973496"/>
    <lineage>
        <taxon>Bacteria</taxon>
        <taxon>Bacillati</taxon>
        <taxon>Chloroflexota</taxon>
        <taxon>Chloroflexia</taxon>
        <taxon>Herpetosiphonales</taxon>
        <taxon>Herpetosiphonaceae</taxon>
        <taxon>Herpetosiphon</taxon>
    </lineage>
</organism>
<dbReference type="InterPro" id="IPR044672">
    <property type="entry name" value="MOCS2A"/>
</dbReference>
<dbReference type="SUPFAM" id="SSF54285">
    <property type="entry name" value="MoaD/ThiS"/>
    <property type="match status" value="1"/>
</dbReference>
<dbReference type="Pfam" id="PF02597">
    <property type="entry name" value="ThiS"/>
    <property type="match status" value="1"/>
</dbReference>
<sequence>MIIRIRLFAGLREALNQHSLSLDVAEAATVGTALAQLAELYPKLPLTGLAYAINRQYVTLEATLQPNDELALIPPVSGG</sequence>
<dbReference type="InterPro" id="IPR012675">
    <property type="entry name" value="Beta-grasp_dom_sf"/>
</dbReference>
<gene>
    <name evidence="4" type="primary">moaD</name>
    <name evidence="4" type="ORF">Hgul01_03694</name>
</gene>
<dbReference type="EMBL" id="BAABRU010000013">
    <property type="protein sequence ID" value="GAA5529880.1"/>
    <property type="molecule type" value="Genomic_DNA"/>
</dbReference>
<comment type="similarity">
    <text evidence="2">Belongs to the MoaD family.</text>
</comment>
<dbReference type="CDD" id="cd00754">
    <property type="entry name" value="Ubl_MoaD"/>
    <property type="match status" value="1"/>
</dbReference>
<reference evidence="4 5" key="1">
    <citation type="submission" date="2024-02" db="EMBL/GenBank/DDBJ databases">
        <title>Herpetosiphon gulosus NBRC 112829.</title>
        <authorList>
            <person name="Ichikawa N."/>
            <person name="Katano-Makiyama Y."/>
            <person name="Hidaka K."/>
        </authorList>
    </citation>
    <scope>NUCLEOTIDE SEQUENCE [LARGE SCALE GENOMIC DNA]</scope>
    <source>
        <strain evidence="4 5">NBRC 112829</strain>
    </source>
</reference>
<name>A0ABP9X395_9CHLR</name>
<evidence type="ECO:0000256" key="1">
    <source>
        <dbReference type="ARBA" id="ARBA00022741"/>
    </source>
</evidence>
<comment type="caution">
    <text evidence="4">The sequence shown here is derived from an EMBL/GenBank/DDBJ whole genome shotgun (WGS) entry which is preliminary data.</text>
</comment>
<accession>A0ABP9X395</accession>
<protein>
    <recommendedName>
        <fullName evidence="3">Molybdopterin synthase sulfur carrier subunit</fullName>
    </recommendedName>
</protein>
<evidence type="ECO:0000313" key="5">
    <source>
        <dbReference type="Proteomes" id="UP001428290"/>
    </source>
</evidence>
<keyword evidence="5" id="KW-1185">Reference proteome</keyword>
<dbReference type="InterPro" id="IPR003749">
    <property type="entry name" value="ThiS/MoaD-like"/>
</dbReference>
<dbReference type="InterPro" id="IPR016155">
    <property type="entry name" value="Mopterin_synth/thiamin_S_b"/>
</dbReference>
<dbReference type="RefSeq" id="WP_345723472.1">
    <property type="nucleotide sequence ID" value="NZ_BAABRU010000013.1"/>
</dbReference>
<evidence type="ECO:0000313" key="4">
    <source>
        <dbReference type="EMBL" id="GAA5529880.1"/>
    </source>
</evidence>
<proteinExistence type="inferred from homology"/>